<dbReference type="AlphaFoldDB" id="A0A1G5Z4V7"/>
<accession>A0A1G5Z4V7</accession>
<dbReference type="Pfam" id="PF25221">
    <property type="entry name" value="5TMH_Lnb"/>
    <property type="match status" value="1"/>
</dbReference>
<gene>
    <name evidence="4" type="ORF">SAMN03080617_03175</name>
</gene>
<feature type="domain" description="Lnb-like transmembrane" evidence="3">
    <location>
        <begin position="253"/>
        <end position="386"/>
    </location>
</feature>
<dbReference type="Pfam" id="PF13387">
    <property type="entry name" value="Lnb_N"/>
    <property type="match status" value="1"/>
</dbReference>
<dbReference type="InterPro" id="IPR025178">
    <property type="entry name" value="Lnb_N"/>
</dbReference>
<keyword evidence="5" id="KW-1185">Reference proteome</keyword>
<evidence type="ECO:0000256" key="1">
    <source>
        <dbReference type="SAM" id="Phobius"/>
    </source>
</evidence>
<feature type="transmembrane region" description="Helical" evidence="1">
    <location>
        <begin position="344"/>
        <end position="363"/>
    </location>
</feature>
<dbReference type="OrthoDB" id="319167at2"/>
<organism evidence="4 5">
    <name type="scientific">Algoriphagus alkaliphilus</name>
    <dbReference type="NCBI Taxonomy" id="279824"/>
    <lineage>
        <taxon>Bacteria</taxon>
        <taxon>Pseudomonadati</taxon>
        <taxon>Bacteroidota</taxon>
        <taxon>Cytophagia</taxon>
        <taxon>Cytophagales</taxon>
        <taxon>Cyclobacteriaceae</taxon>
        <taxon>Algoriphagus</taxon>
    </lineage>
</organism>
<evidence type="ECO:0000313" key="5">
    <source>
        <dbReference type="Proteomes" id="UP000198756"/>
    </source>
</evidence>
<keyword evidence="1" id="KW-1133">Transmembrane helix</keyword>
<keyword evidence="1" id="KW-0812">Transmembrane</keyword>
<dbReference type="STRING" id="279824.SAMN03080617_03175"/>
<protein>
    <submittedName>
        <fullName evidence="4">Uncharacterized protein</fullName>
    </submittedName>
</protein>
<dbReference type="EMBL" id="FMXE01000025">
    <property type="protein sequence ID" value="SDA89405.1"/>
    <property type="molecule type" value="Genomic_DNA"/>
</dbReference>
<feature type="transmembrane region" description="Helical" evidence="1">
    <location>
        <begin position="313"/>
        <end position="332"/>
    </location>
</feature>
<feature type="domain" description="Lnb N-terminal periplasmic" evidence="2">
    <location>
        <begin position="23"/>
        <end position="158"/>
    </location>
</feature>
<evidence type="ECO:0000313" key="4">
    <source>
        <dbReference type="EMBL" id="SDA89405.1"/>
    </source>
</evidence>
<reference evidence="5" key="1">
    <citation type="submission" date="2016-10" db="EMBL/GenBank/DDBJ databases">
        <authorList>
            <person name="Varghese N."/>
            <person name="Submissions S."/>
        </authorList>
    </citation>
    <scope>NUCLEOTIDE SEQUENCE [LARGE SCALE GENOMIC DNA]</scope>
    <source>
        <strain evidence="5">DSM 22703</strain>
    </source>
</reference>
<dbReference type="InterPro" id="IPR057436">
    <property type="entry name" value="5TMH_Lnb"/>
</dbReference>
<dbReference type="Proteomes" id="UP000198756">
    <property type="component" value="Unassembled WGS sequence"/>
</dbReference>
<name>A0A1G5Z4V7_9BACT</name>
<feature type="transmembrane region" description="Helical" evidence="1">
    <location>
        <begin position="287"/>
        <end position="307"/>
    </location>
</feature>
<proteinExistence type="predicted"/>
<feature type="transmembrane region" description="Helical" evidence="1">
    <location>
        <begin position="258"/>
        <end position="275"/>
    </location>
</feature>
<evidence type="ECO:0000259" key="3">
    <source>
        <dbReference type="Pfam" id="PF25221"/>
    </source>
</evidence>
<evidence type="ECO:0000259" key="2">
    <source>
        <dbReference type="Pfam" id="PF13387"/>
    </source>
</evidence>
<sequence>MISKSKITVFVFLLIIMGLTQAKAQLYEISLLTCDPGKELYSSFGHSAIRLREIGSEGQDLVFNFGTFDFRTPNFYGKFATGKLDYMLSVSTYAEFIREYDYYRRDVREQILGLNATQMDLLIQHLWTQYDPARRYYRYDFFFNNCATKIRDAFEISLGNQLVWNDPPKVEEKTFRNLIDEYVYLLPWADLGIDLALGSVIDRNATERERQFLPDYMEAAFANATIVGDGPTRPLVKESRVILEYPDEEFKMDPINPYLIFWGIAILFTGITFFGHKKKRHFVGFDVALFSILGILGLVVTFLWFFTDHSATKWNWNILWVFPGHLVLVWGLMKKTLQPWVRKYLLFALIMADAAVVFWILGWQSFHPSLIPILLVIILRTNYLYYNLGSKTLKST</sequence>
<keyword evidence="1" id="KW-0472">Membrane</keyword>
<feature type="transmembrane region" description="Helical" evidence="1">
    <location>
        <begin position="369"/>
        <end position="386"/>
    </location>
</feature>